<sequence length="51" mass="5117">MRPRGGQPPARGATASAPLPWPGWKAVKATSVPTPSCPEGPGVDDVSPAPI</sequence>
<reference evidence="2 3" key="1">
    <citation type="journal article" date="2012" name="Genome Biol.">
        <title>Genome and low-iron response of an oceanic diatom adapted to chronic iron limitation.</title>
        <authorList>
            <person name="Lommer M."/>
            <person name="Specht M."/>
            <person name="Roy A.S."/>
            <person name="Kraemer L."/>
            <person name="Andreson R."/>
            <person name="Gutowska M.A."/>
            <person name="Wolf J."/>
            <person name="Bergner S.V."/>
            <person name="Schilhabel M.B."/>
            <person name="Klostermeier U.C."/>
            <person name="Beiko R.G."/>
            <person name="Rosenstiel P."/>
            <person name="Hippler M."/>
            <person name="Laroche J."/>
        </authorList>
    </citation>
    <scope>NUCLEOTIDE SEQUENCE [LARGE SCALE GENOMIC DNA]</scope>
    <source>
        <strain evidence="2 3">CCMP1005</strain>
    </source>
</reference>
<evidence type="ECO:0000256" key="1">
    <source>
        <dbReference type="SAM" id="MobiDB-lite"/>
    </source>
</evidence>
<name>K0T8E0_THAOC</name>
<dbReference type="EMBL" id="AGNL01014486">
    <property type="protein sequence ID" value="EJK66692.1"/>
    <property type="molecule type" value="Genomic_DNA"/>
</dbReference>
<dbReference type="Proteomes" id="UP000266841">
    <property type="component" value="Unassembled WGS sequence"/>
</dbReference>
<feature type="region of interest" description="Disordered" evidence="1">
    <location>
        <begin position="1"/>
        <end position="51"/>
    </location>
</feature>
<gene>
    <name evidence="2" type="ORF">THAOC_12362</name>
</gene>
<dbReference type="AlphaFoldDB" id="K0T8E0"/>
<keyword evidence="3" id="KW-1185">Reference proteome</keyword>
<protein>
    <submittedName>
        <fullName evidence="2">Uncharacterized protein</fullName>
    </submittedName>
</protein>
<evidence type="ECO:0000313" key="2">
    <source>
        <dbReference type="EMBL" id="EJK66692.1"/>
    </source>
</evidence>
<comment type="caution">
    <text evidence="2">The sequence shown here is derived from an EMBL/GenBank/DDBJ whole genome shotgun (WGS) entry which is preliminary data.</text>
</comment>
<organism evidence="2 3">
    <name type="scientific">Thalassiosira oceanica</name>
    <name type="common">Marine diatom</name>
    <dbReference type="NCBI Taxonomy" id="159749"/>
    <lineage>
        <taxon>Eukaryota</taxon>
        <taxon>Sar</taxon>
        <taxon>Stramenopiles</taxon>
        <taxon>Ochrophyta</taxon>
        <taxon>Bacillariophyta</taxon>
        <taxon>Coscinodiscophyceae</taxon>
        <taxon>Thalassiosirophycidae</taxon>
        <taxon>Thalassiosirales</taxon>
        <taxon>Thalassiosiraceae</taxon>
        <taxon>Thalassiosira</taxon>
    </lineage>
</organism>
<evidence type="ECO:0000313" key="3">
    <source>
        <dbReference type="Proteomes" id="UP000266841"/>
    </source>
</evidence>
<proteinExistence type="predicted"/>
<feature type="non-terminal residue" evidence="2">
    <location>
        <position position="51"/>
    </location>
</feature>
<dbReference type="OrthoDB" id="42452at2759"/>
<accession>K0T8E0</accession>